<proteinExistence type="predicted"/>
<evidence type="ECO:0000313" key="7">
    <source>
        <dbReference type="Proteomes" id="UP000436047"/>
    </source>
</evidence>
<gene>
    <name evidence="6" type="ORF">FYJ45_05960</name>
</gene>
<dbReference type="InterPro" id="IPR001347">
    <property type="entry name" value="SIS_dom"/>
</dbReference>
<dbReference type="Gene3D" id="3.40.50.10490">
    <property type="entry name" value="Glucose-6-phosphate isomerase like protein, domain 1"/>
    <property type="match status" value="2"/>
</dbReference>
<feature type="domain" description="SIS" evidence="5">
    <location>
        <begin position="35"/>
        <end position="181"/>
    </location>
</feature>
<comment type="caution">
    <text evidence="6">The sequence shown here is derived from an EMBL/GenBank/DDBJ whole genome shotgun (WGS) entry which is preliminary data.</text>
</comment>
<comment type="catalytic activity">
    <reaction evidence="1">
        <text>D-fructose 6-phosphate + L-glutamine = D-glucosamine 6-phosphate + L-glutamate</text>
        <dbReference type="Rhea" id="RHEA:13237"/>
        <dbReference type="ChEBI" id="CHEBI:29985"/>
        <dbReference type="ChEBI" id="CHEBI:58359"/>
        <dbReference type="ChEBI" id="CHEBI:58725"/>
        <dbReference type="ChEBI" id="CHEBI:61527"/>
        <dbReference type="EC" id="2.6.1.16"/>
    </reaction>
</comment>
<organism evidence="6 7">
    <name type="scientific">Eisenbergiella porci</name>
    <dbReference type="NCBI Taxonomy" id="2652274"/>
    <lineage>
        <taxon>Bacteria</taxon>
        <taxon>Bacillati</taxon>
        <taxon>Bacillota</taxon>
        <taxon>Clostridia</taxon>
        <taxon>Lachnospirales</taxon>
        <taxon>Lachnospiraceae</taxon>
        <taxon>Eisenbergiella</taxon>
    </lineage>
</organism>
<evidence type="ECO:0000256" key="2">
    <source>
        <dbReference type="ARBA" id="ARBA00012916"/>
    </source>
</evidence>
<dbReference type="GO" id="GO:0006047">
    <property type="term" value="P:UDP-N-acetylglucosamine metabolic process"/>
    <property type="evidence" value="ECO:0007669"/>
    <property type="project" value="TreeGrafter"/>
</dbReference>
<dbReference type="EMBL" id="VUMI01000007">
    <property type="protein sequence ID" value="MSS87885.1"/>
    <property type="molecule type" value="Genomic_DNA"/>
</dbReference>
<dbReference type="InterPro" id="IPR046348">
    <property type="entry name" value="SIS_dom_sf"/>
</dbReference>
<dbReference type="GO" id="GO:0006002">
    <property type="term" value="P:fructose 6-phosphate metabolic process"/>
    <property type="evidence" value="ECO:0007669"/>
    <property type="project" value="TreeGrafter"/>
</dbReference>
<accession>A0A6N7WDR0</accession>
<evidence type="ECO:0000259" key="5">
    <source>
        <dbReference type="PROSITE" id="PS51464"/>
    </source>
</evidence>
<dbReference type="GO" id="GO:0004360">
    <property type="term" value="F:glutamine-fructose-6-phosphate transaminase (isomerizing) activity"/>
    <property type="evidence" value="ECO:0007669"/>
    <property type="project" value="UniProtKB-EC"/>
</dbReference>
<dbReference type="Proteomes" id="UP000436047">
    <property type="component" value="Unassembled WGS sequence"/>
</dbReference>
<dbReference type="PANTHER" id="PTHR10937">
    <property type="entry name" value="GLUCOSAMINE--FRUCTOSE-6-PHOSPHATE AMINOTRANSFERASE, ISOMERIZING"/>
    <property type="match status" value="1"/>
</dbReference>
<reference evidence="6 7" key="1">
    <citation type="submission" date="2019-08" db="EMBL/GenBank/DDBJ databases">
        <title>In-depth cultivation of the pig gut microbiome towards novel bacterial diversity and tailored functional studies.</title>
        <authorList>
            <person name="Wylensek D."/>
            <person name="Hitch T.C.A."/>
            <person name="Clavel T."/>
        </authorList>
    </citation>
    <scope>NUCLEOTIDE SEQUENCE [LARGE SCALE GENOMIC DNA]</scope>
    <source>
        <strain evidence="6 7">WCA-389-WT-23B</strain>
    </source>
</reference>
<protein>
    <recommendedName>
        <fullName evidence="3">Glutamine--fructose-6-phosphate aminotransferase [isomerizing]</fullName>
        <ecNumber evidence="2">2.6.1.16</ecNumber>
    </recommendedName>
</protein>
<dbReference type="AlphaFoldDB" id="A0A6N7WDR0"/>
<dbReference type="GO" id="GO:0097367">
    <property type="term" value="F:carbohydrate derivative binding"/>
    <property type="evidence" value="ECO:0007669"/>
    <property type="project" value="InterPro"/>
</dbReference>
<evidence type="ECO:0000256" key="1">
    <source>
        <dbReference type="ARBA" id="ARBA00001031"/>
    </source>
</evidence>
<dbReference type="GO" id="GO:0006487">
    <property type="term" value="P:protein N-linked glycosylation"/>
    <property type="evidence" value="ECO:0007669"/>
    <property type="project" value="TreeGrafter"/>
</dbReference>
<feature type="domain" description="SIS" evidence="5">
    <location>
        <begin position="203"/>
        <end position="347"/>
    </location>
</feature>
<keyword evidence="4" id="KW-0677">Repeat</keyword>
<dbReference type="PROSITE" id="PS51464">
    <property type="entry name" value="SIS"/>
    <property type="match status" value="2"/>
</dbReference>
<dbReference type="PANTHER" id="PTHR10937:SF0">
    <property type="entry name" value="GLUTAMINE--FRUCTOSE-6-PHOSPHATE TRANSAMINASE (ISOMERIZING)"/>
    <property type="match status" value="1"/>
</dbReference>
<sequence length="357" mass="39556">MRGKTMTEKFYLEDILSQKAELQKMMAHYRSGQELEKLLRLRELKGRKIIFSGMGSSHFCAYGAAVRLQQHGISSQVISTGELIYYEKECLEKDTVLCLISQSGESAETKHLLELAGDDIFLIAVTNHPESTLGRRGRICFPLYVADEISVTTRTYLSSLIVTQLIAAAVAGEELSPILAEYDKTVSRIGGYLAAWQEETDRLADFCRDMKYICLIGRGDSLSSVRAGALFFREVVKFPALDFDSAEFRHGPMEMVQEDFYGIVFAPSGRTQKLSLQMAADIAAKGGKVILITDGGAYGSAVLEQENVLPVMLGEIKEYASPVLQILPVQLLANELAEEKKIPAGVFRWGSKVMEVE</sequence>
<dbReference type="InterPro" id="IPR035466">
    <property type="entry name" value="GlmS/AgaS_SIS"/>
</dbReference>
<dbReference type="Pfam" id="PF01380">
    <property type="entry name" value="SIS"/>
    <property type="match status" value="2"/>
</dbReference>
<dbReference type="InterPro" id="IPR035490">
    <property type="entry name" value="GlmS/FrlB_SIS"/>
</dbReference>
<dbReference type="GO" id="GO:0005829">
    <property type="term" value="C:cytosol"/>
    <property type="evidence" value="ECO:0007669"/>
    <property type="project" value="TreeGrafter"/>
</dbReference>
<evidence type="ECO:0000313" key="6">
    <source>
        <dbReference type="EMBL" id="MSS87885.1"/>
    </source>
</evidence>
<evidence type="ECO:0000256" key="4">
    <source>
        <dbReference type="ARBA" id="ARBA00022737"/>
    </source>
</evidence>
<dbReference type="SUPFAM" id="SSF53697">
    <property type="entry name" value="SIS domain"/>
    <property type="match status" value="1"/>
</dbReference>
<keyword evidence="7" id="KW-1185">Reference proteome</keyword>
<evidence type="ECO:0000256" key="3">
    <source>
        <dbReference type="ARBA" id="ARBA00016090"/>
    </source>
</evidence>
<dbReference type="CDD" id="cd05009">
    <property type="entry name" value="SIS_GlmS_GlmD_2"/>
    <property type="match status" value="1"/>
</dbReference>
<dbReference type="EC" id="2.6.1.16" evidence="2"/>
<dbReference type="CDD" id="cd05008">
    <property type="entry name" value="SIS_GlmS_GlmD_1"/>
    <property type="match status" value="1"/>
</dbReference>
<name>A0A6N7WDR0_9FIRM</name>